<dbReference type="InterPro" id="IPR000182">
    <property type="entry name" value="GNAT_dom"/>
</dbReference>
<dbReference type="SUPFAM" id="SSF55729">
    <property type="entry name" value="Acyl-CoA N-acyltransferases (Nat)"/>
    <property type="match status" value="1"/>
</dbReference>
<protein>
    <submittedName>
        <fullName evidence="3">GNAT family N-acetyltransferase</fullName>
    </submittedName>
</protein>
<evidence type="ECO:0000256" key="1">
    <source>
        <dbReference type="ARBA" id="ARBA00022679"/>
    </source>
</evidence>
<dbReference type="InterPro" id="IPR050769">
    <property type="entry name" value="NAT_camello-type"/>
</dbReference>
<dbReference type="Pfam" id="PF00583">
    <property type="entry name" value="Acetyltransf_1"/>
    <property type="match status" value="1"/>
</dbReference>
<name>A0A7C3KDS2_9CYAN</name>
<accession>A0A7C3KDS2</accession>
<sequence>MQRAYTEIIGEGQFAHLSLTIDSYLSTETPLWWVELDNPTTEDAVNILPGRSLKPIACLWLGVSIDQIHGDRHANIFLLYVAPEHRRKGIATALMQLAEAWARQRGDRQIALQVFQVNKTAFELYQALGYKTQSLWMVKPLNQKKSD</sequence>
<dbReference type="CDD" id="cd04301">
    <property type="entry name" value="NAT_SF"/>
    <property type="match status" value="1"/>
</dbReference>
<dbReference type="PROSITE" id="PS51186">
    <property type="entry name" value="GNAT"/>
    <property type="match status" value="1"/>
</dbReference>
<reference evidence="3" key="1">
    <citation type="journal article" date="2020" name="mSystems">
        <title>Genome- and Community-Level Interaction Insights into Carbon Utilization and Element Cycling Functions of Hydrothermarchaeota in Hydrothermal Sediment.</title>
        <authorList>
            <person name="Zhou Z."/>
            <person name="Liu Y."/>
            <person name="Xu W."/>
            <person name="Pan J."/>
            <person name="Luo Z.H."/>
            <person name="Li M."/>
        </authorList>
    </citation>
    <scope>NUCLEOTIDE SEQUENCE [LARGE SCALE GENOMIC DNA]</scope>
    <source>
        <strain evidence="3">SpSt-418</strain>
    </source>
</reference>
<dbReference type="PANTHER" id="PTHR13947:SF37">
    <property type="entry name" value="LD18367P"/>
    <property type="match status" value="1"/>
</dbReference>
<dbReference type="EMBL" id="DSRU01000125">
    <property type="protein sequence ID" value="HFM97930.1"/>
    <property type="molecule type" value="Genomic_DNA"/>
</dbReference>
<keyword evidence="1 3" id="KW-0808">Transferase</keyword>
<feature type="domain" description="N-acetyltransferase" evidence="2">
    <location>
        <begin position="1"/>
        <end position="147"/>
    </location>
</feature>
<evidence type="ECO:0000313" key="3">
    <source>
        <dbReference type="EMBL" id="HFM97930.1"/>
    </source>
</evidence>
<gene>
    <name evidence="3" type="ORF">ENR64_09215</name>
</gene>
<dbReference type="PANTHER" id="PTHR13947">
    <property type="entry name" value="GNAT FAMILY N-ACETYLTRANSFERASE"/>
    <property type="match status" value="1"/>
</dbReference>
<dbReference type="Gene3D" id="3.40.630.30">
    <property type="match status" value="1"/>
</dbReference>
<evidence type="ECO:0000259" key="2">
    <source>
        <dbReference type="PROSITE" id="PS51186"/>
    </source>
</evidence>
<dbReference type="GO" id="GO:0008080">
    <property type="term" value="F:N-acetyltransferase activity"/>
    <property type="evidence" value="ECO:0007669"/>
    <property type="project" value="InterPro"/>
</dbReference>
<dbReference type="AlphaFoldDB" id="A0A7C3KDS2"/>
<comment type="caution">
    <text evidence="3">The sequence shown here is derived from an EMBL/GenBank/DDBJ whole genome shotgun (WGS) entry which is preliminary data.</text>
</comment>
<dbReference type="InterPro" id="IPR016181">
    <property type="entry name" value="Acyl_CoA_acyltransferase"/>
</dbReference>
<proteinExistence type="predicted"/>
<organism evidence="3">
    <name type="scientific">Oscillatoriales cyanobacterium SpSt-418</name>
    <dbReference type="NCBI Taxonomy" id="2282169"/>
    <lineage>
        <taxon>Bacteria</taxon>
        <taxon>Bacillati</taxon>
        <taxon>Cyanobacteriota</taxon>
        <taxon>Cyanophyceae</taxon>
        <taxon>Oscillatoriophycideae</taxon>
        <taxon>Oscillatoriales</taxon>
    </lineage>
</organism>